<dbReference type="InterPro" id="IPR001944">
    <property type="entry name" value="Glycoside_Hdrlase_35"/>
</dbReference>
<protein>
    <submittedName>
        <fullName evidence="11">Beta-galactosidase</fullName>
    </submittedName>
</protein>
<evidence type="ECO:0000256" key="4">
    <source>
        <dbReference type="PIRSR" id="PIRSR006336-1"/>
    </source>
</evidence>
<feature type="chain" id="PRO_5013291181" evidence="6">
    <location>
        <begin position="24"/>
        <end position="620"/>
    </location>
</feature>
<keyword evidence="3" id="KW-0326">Glycosidase</keyword>
<evidence type="ECO:0000313" key="10">
    <source>
        <dbReference type="EMBL" id="RXG27340.1"/>
    </source>
</evidence>
<dbReference type="AlphaFoldDB" id="A0A1M5ZPQ0"/>
<dbReference type="EMBL" id="FQXT01000007">
    <property type="protein sequence ID" value="SHI26200.1"/>
    <property type="molecule type" value="Genomic_DNA"/>
</dbReference>
<feature type="domain" description="Beta-galactosidase 1-like first all-beta" evidence="8">
    <location>
        <begin position="404"/>
        <end position="513"/>
    </location>
</feature>
<reference evidence="11" key="1">
    <citation type="submission" date="2016-11" db="EMBL/GenBank/DDBJ databases">
        <authorList>
            <person name="Jaros S."/>
            <person name="Januszkiewicz K."/>
            <person name="Wedrychowicz H."/>
        </authorList>
    </citation>
    <scope>NUCLEOTIDE SEQUENCE [LARGE SCALE GENOMIC DNA]</scope>
    <source>
        <strain evidence="11">DSM 19859</strain>
    </source>
</reference>
<evidence type="ECO:0000256" key="6">
    <source>
        <dbReference type="SAM" id="SignalP"/>
    </source>
</evidence>
<reference evidence="12" key="2">
    <citation type="submission" date="2016-11" db="EMBL/GenBank/DDBJ databases">
        <authorList>
            <person name="Varghese N."/>
            <person name="Submissions S."/>
        </authorList>
    </citation>
    <scope>NUCLEOTIDE SEQUENCE [LARGE SCALE GENOMIC DNA]</scope>
    <source>
        <strain evidence="12">DSM 19859</strain>
    </source>
</reference>
<sequence length="620" mass="70052">MQVVRTNFFALVLIVLSFGFAQAQDDAPFKIENGSFVYNGKPTPIYSGEMHYERIPKEYWRHRIQMMKAMGLNTIATYVFWNYHNPAPGVWDFETGNRNVAEFIKIAKEEEMFVILRPGPYACGEWEFGGYPWFLQNIPGLKVRENNAQFLAACKEYINELAKQVAPLQVNNGGNIIMTQVENEFGSYVAQREDIAPEDHKAYKEAIFKMLKDAGFQAPFFTSDGAWLFKGGSLEGVLPTANGEGNIDNLKKVVNKFNNNEGPYMVAEFYPGWLDHWAEPFVKISASDIAKQTEVYLKNGVNFNFYMAHGGTNFGFTSGANYNDEHDIQPDITSYDYDAPISEAGWANPKYDSIRALMQKYAPYEIPEVPEQIPVIEIPQIQLAKTTDALTYIKKQKPVTSDSPLTFEQLEQGYGYVLYKKRFTQPITGTLKVPGLRDFATVYVNGKKVGELNRVFNSYEMPIKIPFNGSLEILVENMGRINYGAEIVNNLKGIIAPVSINDYEITGGWEMYKAPFAEVPEVENSTEVKTGRPVVYSGNFDLKKQGDTFLNMSEVGKGIVFVNGHNLGRYWKVGPQQTLYVPGCWLKKKDNTITIFEQLNDVAVTSISAQKTPILEDLKN</sequence>
<evidence type="ECO:0000313" key="12">
    <source>
        <dbReference type="Proteomes" id="UP000184240"/>
    </source>
</evidence>
<evidence type="ECO:0000313" key="11">
    <source>
        <dbReference type="EMBL" id="SHI26200.1"/>
    </source>
</evidence>
<evidence type="ECO:0000259" key="8">
    <source>
        <dbReference type="Pfam" id="PF21317"/>
    </source>
</evidence>
<evidence type="ECO:0000256" key="2">
    <source>
        <dbReference type="ARBA" id="ARBA00022801"/>
    </source>
</evidence>
<reference evidence="10 13" key="3">
    <citation type="submission" date="2018-07" db="EMBL/GenBank/DDBJ databases">
        <title>Leeuwenhoekiella genomics.</title>
        <authorList>
            <person name="Tahon G."/>
            <person name="Willems A."/>
        </authorList>
    </citation>
    <scope>NUCLEOTIDE SEQUENCE [LARGE SCALE GENOMIC DNA]</scope>
    <source>
        <strain evidence="10 13">LMG 24856</strain>
    </source>
</reference>
<dbReference type="RefSeq" id="WP_072985073.1">
    <property type="nucleotide sequence ID" value="NZ_FQXT01000007.1"/>
</dbReference>
<dbReference type="PIRSF" id="PIRSF006336">
    <property type="entry name" value="B-gal"/>
    <property type="match status" value="1"/>
</dbReference>
<dbReference type="EMBL" id="QOVN01000008">
    <property type="protein sequence ID" value="RXG27340.1"/>
    <property type="molecule type" value="Genomic_DNA"/>
</dbReference>
<dbReference type="InterPro" id="IPR031330">
    <property type="entry name" value="Gly_Hdrlase_35_cat"/>
</dbReference>
<feature type="signal peptide" evidence="6">
    <location>
        <begin position="1"/>
        <end position="23"/>
    </location>
</feature>
<keyword evidence="13" id="KW-1185">Reference proteome</keyword>
<evidence type="ECO:0000256" key="5">
    <source>
        <dbReference type="RuleBase" id="RU003679"/>
    </source>
</evidence>
<dbReference type="Pfam" id="PF21467">
    <property type="entry name" value="BetaGal_gal-bd"/>
    <property type="match status" value="1"/>
</dbReference>
<dbReference type="InterPro" id="IPR017853">
    <property type="entry name" value="GH"/>
</dbReference>
<keyword evidence="2" id="KW-0378">Hydrolase</keyword>
<feature type="domain" description="Beta-galactosidase galactose-binding" evidence="9">
    <location>
        <begin position="533"/>
        <end position="591"/>
    </location>
</feature>
<name>A0A1M5ZPQ0_9FLAO</name>
<dbReference type="Proteomes" id="UP000290037">
    <property type="component" value="Unassembled WGS sequence"/>
</dbReference>
<feature type="active site" description="Proton donor" evidence="4">
    <location>
        <position position="184"/>
    </location>
</feature>
<dbReference type="Pfam" id="PF21317">
    <property type="entry name" value="BetaGal_ABD_1"/>
    <property type="match status" value="1"/>
</dbReference>
<organism evidence="11 12">
    <name type="scientific">Leeuwenhoekiella palythoae</name>
    <dbReference type="NCBI Taxonomy" id="573501"/>
    <lineage>
        <taxon>Bacteria</taxon>
        <taxon>Pseudomonadati</taxon>
        <taxon>Bacteroidota</taxon>
        <taxon>Flavobacteriia</taxon>
        <taxon>Flavobacteriales</taxon>
        <taxon>Flavobacteriaceae</taxon>
        <taxon>Leeuwenhoekiella</taxon>
    </lineage>
</organism>
<dbReference type="InterPro" id="IPR008979">
    <property type="entry name" value="Galactose-bd-like_sf"/>
</dbReference>
<dbReference type="GO" id="GO:0005975">
    <property type="term" value="P:carbohydrate metabolic process"/>
    <property type="evidence" value="ECO:0007669"/>
    <property type="project" value="InterPro"/>
</dbReference>
<evidence type="ECO:0000256" key="1">
    <source>
        <dbReference type="ARBA" id="ARBA00009809"/>
    </source>
</evidence>
<proteinExistence type="inferred from homology"/>
<evidence type="ECO:0000256" key="3">
    <source>
        <dbReference type="ARBA" id="ARBA00023295"/>
    </source>
</evidence>
<dbReference type="SUPFAM" id="SSF51445">
    <property type="entry name" value="(Trans)glycosidases"/>
    <property type="match status" value="1"/>
</dbReference>
<dbReference type="Gene3D" id="2.60.120.260">
    <property type="entry name" value="Galactose-binding domain-like"/>
    <property type="match status" value="2"/>
</dbReference>
<dbReference type="PRINTS" id="PR00742">
    <property type="entry name" value="GLHYDRLASE35"/>
</dbReference>
<dbReference type="SUPFAM" id="SSF49785">
    <property type="entry name" value="Galactose-binding domain-like"/>
    <property type="match status" value="2"/>
</dbReference>
<evidence type="ECO:0000259" key="9">
    <source>
        <dbReference type="Pfam" id="PF21467"/>
    </source>
</evidence>
<dbReference type="GO" id="GO:0004565">
    <property type="term" value="F:beta-galactosidase activity"/>
    <property type="evidence" value="ECO:0007669"/>
    <property type="project" value="InterPro"/>
</dbReference>
<dbReference type="InterPro" id="IPR026283">
    <property type="entry name" value="B-gal_1-like"/>
</dbReference>
<dbReference type="STRING" id="573501.SAMN04487999_3357"/>
<keyword evidence="6" id="KW-0732">Signal</keyword>
<dbReference type="Proteomes" id="UP000184240">
    <property type="component" value="Unassembled WGS sequence"/>
</dbReference>
<dbReference type="InterPro" id="IPR048912">
    <property type="entry name" value="BetaGal1-like_ABD1"/>
</dbReference>
<dbReference type="Pfam" id="PF01301">
    <property type="entry name" value="Glyco_hydro_35"/>
    <property type="match status" value="1"/>
</dbReference>
<evidence type="ECO:0000259" key="7">
    <source>
        <dbReference type="Pfam" id="PF01301"/>
    </source>
</evidence>
<comment type="similarity">
    <text evidence="1 5">Belongs to the glycosyl hydrolase 35 family.</text>
</comment>
<dbReference type="Gene3D" id="3.20.20.80">
    <property type="entry name" value="Glycosidases"/>
    <property type="match status" value="1"/>
</dbReference>
<dbReference type="InterPro" id="IPR048913">
    <property type="entry name" value="BetaGal_gal-bd"/>
</dbReference>
<dbReference type="OrthoDB" id="703126at2"/>
<evidence type="ECO:0000313" key="13">
    <source>
        <dbReference type="Proteomes" id="UP000290037"/>
    </source>
</evidence>
<dbReference type="PANTHER" id="PTHR23421">
    <property type="entry name" value="BETA-GALACTOSIDASE RELATED"/>
    <property type="match status" value="1"/>
</dbReference>
<gene>
    <name evidence="10" type="ORF">DSM01_3150</name>
    <name evidence="11" type="ORF">SAMN04487999_3357</name>
</gene>
<feature type="domain" description="Glycoside hydrolase 35 catalytic" evidence="7">
    <location>
        <begin position="35"/>
        <end position="360"/>
    </location>
</feature>
<feature type="active site" description="Nucleophile" evidence="4">
    <location>
        <position position="268"/>
    </location>
</feature>
<accession>A0A1M5ZPQ0</accession>